<dbReference type="EMBL" id="OU896715">
    <property type="protein sequence ID" value="CAG9825718.1"/>
    <property type="molecule type" value="Genomic_DNA"/>
</dbReference>
<dbReference type="Pfam" id="PF24664">
    <property type="entry name" value="Monjiviricetes_fusion"/>
    <property type="match status" value="1"/>
</dbReference>
<dbReference type="AlphaFoldDB" id="A0A9N9SPQ3"/>
<dbReference type="OrthoDB" id="6769052at2759"/>
<name>A0A9N9SPQ3_PHACE</name>
<gene>
    <name evidence="2" type="ORF">PHAECO_LOCUS12852</name>
</gene>
<evidence type="ECO:0000256" key="1">
    <source>
        <dbReference type="SAM" id="MobiDB-lite"/>
    </source>
</evidence>
<feature type="compositionally biased region" description="Basic and acidic residues" evidence="1">
    <location>
        <begin position="603"/>
        <end position="641"/>
    </location>
</feature>
<accession>A0A9N9SPQ3</accession>
<reference evidence="2" key="2">
    <citation type="submission" date="2022-10" db="EMBL/GenBank/DDBJ databases">
        <authorList>
            <consortium name="ENA_rothamsted_submissions"/>
            <consortium name="culmorum"/>
            <person name="King R."/>
        </authorList>
    </citation>
    <scope>NUCLEOTIDE SEQUENCE</scope>
</reference>
<evidence type="ECO:0000313" key="3">
    <source>
        <dbReference type="Proteomes" id="UP001153737"/>
    </source>
</evidence>
<dbReference type="Proteomes" id="UP001153737">
    <property type="component" value="Chromosome 9"/>
</dbReference>
<evidence type="ECO:0000313" key="2">
    <source>
        <dbReference type="EMBL" id="CAG9825718.1"/>
    </source>
</evidence>
<reference evidence="2" key="1">
    <citation type="submission" date="2022-01" db="EMBL/GenBank/DDBJ databases">
        <authorList>
            <person name="King R."/>
        </authorList>
    </citation>
    <scope>NUCLEOTIDE SEQUENCE</scope>
</reference>
<feature type="compositionally biased region" description="Polar residues" evidence="1">
    <location>
        <begin position="187"/>
        <end position="201"/>
    </location>
</feature>
<proteinExistence type="predicted"/>
<protein>
    <submittedName>
        <fullName evidence="2">Uncharacterized protein</fullName>
    </submittedName>
</protein>
<organism evidence="2 3">
    <name type="scientific">Phaedon cochleariae</name>
    <name type="common">Mustard beetle</name>
    <dbReference type="NCBI Taxonomy" id="80249"/>
    <lineage>
        <taxon>Eukaryota</taxon>
        <taxon>Metazoa</taxon>
        <taxon>Ecdysozoa</taxon>
        <taxon>Arthropoda</taxon>
        <taxon>Hexapoda</taxon>
        <taxon>Insecta</taxon>
        <taxon>Pterygota</taxon>
        <taxon>Neoptera</taxon>
        <taxon>Endopterygota</taxon>
        <taxon>Coleoptera</taxon>
        <taxon>Polyphaga</taxon>
        <taxon>Cucujiformia</taxon>
        <taxon>Chrysomeloidea</taxon>
        <taxon>Chrysomelidae</taxon>
        <taxon>Chrysomelinae</taxon>
        <taxon>Chrysomelini</taxon>
        <taxon>Phaedon</taxon>
    </lineage>
</organism>
<keyword evidence="3" id="KW-1185">Reference proteome</keyword>
<feature type="compositionally biased region" description="Polar residues" evidence="1">
    <location>
        <begin position="654"/>
        <end position="668"/>
    </location>
</feature>
<feature type="region of interest" description="Disordered" evidence="1">
    <location>
        <begin position="591"/>
        <end position="673"/>
    </location>
</feature>
<sequence length="705" mass="80623">MLLRTIPEVFSDSDNIPYIVVLRVNDIVCRCVVDTGAVISLARRCIFSEEQINFEGNDDIFLTGVTGHKLETYGTALVSMGFEGEDLRENKTQLVVCEDPILGRVEEILKHSSVWHITQSRKPNVYPTRIFNRQRVRSVPYSLQCKYEDNWTGWLQRVRTYFGSFRRLSQNSTDCEKSTTDEVHSPQMENSTVNSDENQFTEGHEGDMDAQHQNLEENQKFIGEQLDVHLIEEEYQRIKVVETLGEEKSLTKTLEFFDEADNAELIRTQESRSEITEEIKLQKNNVNVNVPHPELEDTEMVSSNEENTKLLTILEDFPATVDEPITKADLITMDDLVIPARTEANVRGSLKMVLMGDVLVCEPCDIGNPQAHVARTVVRNEQKIPVKMMNLSWKEVKLKKVETTRIMYHCGMHSHSSLVEGGISSYVDRLGAEDCRLLHRYRALKLYEQDIGQITMNGSTTASLTILGSVDATGSCDGTIYHENGRTWKDVVIMASVKIQARDYEAKVNLNENEISLQGGVTCPFMKGYCFDTILGESVWDNDYEQACFKLRKLEEDDLSQTDSKSRKSQKKSTKRDEDFVYFEASDISDDEDHDIIPVPPKFPKEPKQKSSKELMRKSSKESKEPKKKSFAELKPVDRPRNNNNYFLPPSSPKPNQDQIEVSPNQGNYKCHCEKPSKMVERLLRDMQTIKLDVRSLVLELNNNK</sequence>
<feature type="region of interest" description="Disordered" evidence="1">
    <location>
        <begin position="176"/>
        <end position="205"/>
    </location>
</feature>